<keyword evidence="3" id="KW-1185">Reference proteome</keyword>
<keyword evidence="2" id="KW-0614">Plasmid</keyword>
<feature type="region of interest" description="Disordered" evidence="1">
    <location>
        <begin position="1"/>
        <end position="36"/>
    </location>
</feature>
<proteinExistence type="predicted"/>
<reference evidence="2" key="1">
    <citation type="submission" date="2022-03" db="EMBL/GenBank/DDBJ databases">
        <title>Brevibacterium spongiae sp. nov., isolated from marine sponge.</title>
        <authorList>
            <person name="Li Z."/>
            <person name="Zhang M."/>
        </authorList>
    </citation>
    <scope>NUCLEOTIDE SEQUENCE</scope>
    <source>
        <strain evidence="2">WHS-Z9</strain>
        <plasmid evidence="2">unnamed</plasmid>
    </source>
</reference>
<evidence type="ECO:0000256" key="1">
    <source>
        <dbReference type="SAM" id="MobiDB-lite"/>
    </source>
</evidence>
<dbReference type="RefSeq" id="WP_265420522.1">
    <property type="nucleotide sequence ID" value="NZ_CP093444.1"/>
</dbReference>
<feature type="compositionally biased region" description="Basic and acidic residues" evidence="1">
    <location>
        <begin position="8"/>
        <end position="20"/>
    </location>
</feature>
<sequence length="116" mass="12614">MTEQPGESVERATKVSHEAKALSQAQLSRTHPSDIPPLTHEIADTLDSLKQVTAQLSWWHSRAVNGSDYAPDEGANLGIEDAAAQLLAASRFLSAARDAVTAAETATRSVRWKRRH</sequence>
<evidence type="ECO:0000313" key="3">
    <source>
        <dbReference type="Proteomes" id="UP001064879"/>
    </source>
</evidence>
<dbReference type="EMBL" id="CP093444">
    <property type="protein sequence ID" value="UVI38039.1"/>
    <property type="molecule type" value="Genomic_DNA"/>
</dbReference>
<dbReference type="Proteomes" id="UP001064879">
    <property type="component" value="Plasmid unnamed"/>
</dbReference>
<protein>
    <submittedName>
        <fullName evidence="2">Uncharacterized protein</fullName>
    </submittedName>
</protein>
<accession>A0ABY5SUZ3</accession>
<gene>
    <name evidence="2" type="ORF">L1F31_18820</name>
</gene>
<geneLocation type="plasmid" evidence="2 3">
    <name>unnamed</name>
</geneLocation>
<name>A0ABY5SUZ3_9MICO</name>
<evidence type="ECO:0000313" key="2">
    <source>
        <dbReference type="EMBL" id="UVI38039.1"/>
    </source>
</evidence>
<organism evidence="2 3">
    <name type="scientific">Brevibacterium spongiae</name>
    <dbReference type="NCBI Taxonomy" id="2909672"/>
    <lineage>
        <taxon>Bacteria</taxon>
        <taxon>Bacillati</taxon>
        <taxon>Actinomycetota</taxon>
        <taxon>Actinomycetes</taxon>
        <taxon>Micrococcales</taxon>
        <taxon>Brevibacteriaceae</taxon>
        <taxon>Brevibacterium</taxon>
    </lineage>
</organism>